<sequence length="135" mass="14963">MATVDDETYDELMTLVGQRIVHVGLWDDSLSNALAEYAGEPPEPTTFDIDLYLEDGVYFELYGVSCFDDPDAEPWSELAAAQARLIHLVRAQARLSDIAVDEADNLILILSTPAGETVYLAVSAWLLAEWDELPE</sequence>
<accession>A0A7C1FI87</accession>
<reference evidence="1" key="1">
    <citation type="journal article" date="2020" name="mSystems">
        <title>Genome- and Community-Level Interaction Insights into Carbon Utilization and Element Cycling Functions of Hydrothermarchaeota in Hydrothermal Sediment.</title>
        <authorList>
            <person name="Zhou Z."/>
            <person name="Liu Y."/>
            <person name="Xu W."/>
            <person name="Pan J."/>
            <person name="Luo Z.H."/>
            <person name="Li M."/>
        </authorList>
    </citation>
    <scope>NUCLEOTIDE SEQUENCE [LARGE SCALE GENOMIC DNA]</scope>
    <source>
        <strain evidence="1">SpSt-289</strain>
    </source>
</reference>
<dbReference type="EMBL" id="DSMG01000196">
    <property type="protein sequence ID" value="HDX33592.1"/>
    <property type="molecule type" value="Genomic_DNA"/>
</dbReference>
<comment type="caution">
    <text evidence="1">The sequence shown here is derived from an EMBL/GenBank/DDBJ whole genome shotgun (WGS) entry which is preliminary data.</text>
</comment>
<dbReference type="AlphaFoldDB" id="A0A7C1FI87"/>
<protein>
    <submittedName>
        <fullName evidence="1">Uncharacterized protein</fullName>
    </submittedName>
</protein>
<proteinExistence type="predicted"/>
<evidence type="ECO:0000313" key="1">
    <source>
        <dbReference type="EMBL" id="HDX33592.1"/>
    </source>
</evidence>
<gene>
    <name evidence="1" type="ORF">ENQ20_19225</name>
</gene>
<organism evidence="1">
    <name type="scientific">Caldilinea aerophila</name>
    <dbReference type="NCBI Taxonomy" id="133453"/>
    <lineage>
        <taxon>Bacteria</taxon>
        <taxon>Bacillati</taxon>
        <taxon>Chloroflexota</taxon>
        <taxon>Caldilineae</taxon>
        <taxon>Caldilineales</taxon>
        <taxon>Caldilineaceae</taxon>
        <taxon>Caldilinea</taxon>
    </lineage>
</organism>
<name>A0A7C1FI87_9CHLR</name>